<comment type="cofactor">
    <cofactor evidence="1">
        <name>FAD</name>
        <dbReference type="ChEBI" id="CHEBI:57692"/>
    </cofactor>
</comment>
<feature type="domain" description="FAD/NAD(P)-binding" evidence="9">
    <location>
        <begin position="3"/>
        <end position="284"/>
    </location>
</feature>
<keyword evidence="6" id="KW-0274">FAD</keyword>
<keyword evidence="8" id="KW-0520">NAD</keyword>
<dbReference type="PANTHER" id="PTHR43429:SF3">
    <property type="entry name" value="NITRITE REDUCTASE [NAD(P)H]"/>
    <property type="match status" value="1"/>
</dbReference>
<evidence type="ECO:0000256" key="2">
    <source>
        <dbReference type="ARBA" id="ARBA00004496"/>
    </source>
</evidence>
<keyword evidence="4" id="KW-0963">Cytoplasm</keyword>
<dbReference type="PANTHER" id="PTHR43429">
    <property type="entry name" value="PYRIDINE NUCLEOTIDE-DISULFIDE OXIDOREDUCTASE DOMAIN-CONTAINING"/>
    <property type="match status" value="1"/>
</dbReference>
<dbReference type="PRINTS" id="PR00368">
    <property type="entry name" value="FADPNR"/>
</dbReference>
<evidence type="ECO:0000259" key="10">
    <source>
        <dbReference type="Pfam" id="PF18113"/>
    </source>
</evidence>
<proteinExistence type="inferred from homology"/>
<accession>A0ABR6XLD7</accession>
<evidence type="ECO:0000256" key="6">
    <source>
        <dbReference type="ARBA" id="ARBA00022827"/>
    </source>
</evidence>
<dbReference type="InterPro" id="IPR023753">
    <property type="entry name" value="FAD/NAD-binding_dom"/>
</dbReference>
<protein>
    <submittedName>
        <fullName evidence="11">FAD-dependent oxidoreductase</fullName>
    </submittedName>
</protein>
<reference evidence="11 12" key="1">
    <citation type="submission" date="2020-08" db="EMBL/GenBank/DDBJ databases">
        <title>Novel species isolated from subtropical streams in China.</title>
        <authorList>
            <person name="Lu H."/>
        </authorList>
    </citation>
    <scope>NUCLEOTIDE SEQUENCE [LARGE SCALE GENOMIC DNA]</scope>
    <source>
        <strain evidence="11 12">CCTCC AB 2015119</strain>
    </source>
</reference>
<comment type="subcellular location">
    <subcellularLocation>
        <location evidence="2">Cytoplasm</location>
    </subcellularLocation>
</comment>
<evidence type="ECO:0000256" key="7">
    <source>
        <dbReference type="ARBA" id="ARBA00023002"/>
    </source>
</evidence>
<evidence type="ECO:0000256" key="4">
    <source>
        <dbReference type="ARBA" id="ARBA00022490"/>
    </source>
</evidence>
<dbReference type="InterPro" id="IPR050260">
    <property type="entry name" value="FAD-bd_OxRdtase"/>
</dbReference>
<evidence type="ECO:0000256" key="3">
    <source>
        <dbReference type="ARBA" id="ARBA00006442"/>
    </source>
</evidence>
<dbReference type="InterPro" id="IPR041364">
    <property type="entry name" value="Rbx-bd"/>
</dbReference>
<evidence type="ECO:0000313" key="11">
    <source>
        <dbReference type="EMBL" id="MBC3813166.1"/>
    </source>
</evidence>
<name>A0ABR6XLD7_9BURK</name>
<evidence type="ECO:0000256" key="8">
    <source>
        <dbReference type="ARBA" id="ARBA00023027"/>
    </source>
</evidence>
<evidence type="ECO:0000259" key="9">
    <source>
        <dbReference type="Pfam" id="PF07992"/>
    </source>
</evidence>
<comment type="caution">
    <text evidence="11">The sequence shown here is derived from an EMBL/GenBank/DDBJ whole genome shotgun (WGS) entry which is preliminary data.</text>
</comment>
<dbReference type="Gene3D" id="3.50.50.60">
    <property type="entry name" value="FAD/NAD(P)-binding domain"/>
    <property type="match status" value="2"/>
</dbReference>
<evidence type="ECO:0000256" key="5">
    <source>
        <dbReference type="ARBA" id="ARBA00022630"/>
    </source>
</evidence>
<keyword evidence="12" id="KW-1185">Reference proteome</keyword>
<dbReference type="EMBL" id="JACOFT010000007">
    <property type="protein sequence ID" value="MBC3813166.1"/>
    <property type="molecule type" value="Genomic_DNA"/>
</dbReference>
<dbReference type="SUPFAM" id="SSF51905">
    <property type="entry name" value="FAD/NAD(P)-binding domain"/>
    <property type="match status" value="1"/>
</dbReference>
<evidence type="ECO:0000256" key="1">
    <source>
        <dbReference type="ARBA" id="ARBA00001974"/>
    </source>
</evidence>
<sequence length="400" mass="41945">MKPVAIIGSGLAGYTVAREFRKLDKTTPVLIITGDDGGFYSKPMLSNAFAQGKTASHLRSQTADQMAAQINATILTRTQVRSIDTTKQTVHTSAGEFEFSQLVLAVGAQAIRLPFAGNAADQVLSVNTLDDYAVLRDRLSAAGTSARVAIIGAGLIGCEFADDLRSGGHQVTLIDPHPAPLAALAPPAISAGLQAALQARHVQFRMGTTSNSIDHTDTGLRITLANGEHIDVDVILSAVGLRADIRLAQEAHLQAERGILVDQFGQTSVKGIYALGDCAQYAQADGNSVTLPYVAPIMAAARAIAQSLAGTPTAIDFKPAPVLVKTPSYPIALVAPPLAVAKRGQWENEQTDSHPEVSASICRFIDNDGVVRGFAVAPQEAKIRNALLSELGTVKTSAIA</sequence>
<gene>
    <name evidence="11" type="ORF">H8K26_17120</name>
</gene>
<dbReference type="Gene3D" id="3.30.390.120">
    <property type="match status" value="1"/>
</dbReference>
<organism evidence="11 12">
    <name type="scientific">Undibacterium aquatile</name>
    <dbReference type="NCBI Taxonomy" id="1537398"/>
    <lineage>
        <taxon>Bacteria</taxon>
        <taxon>Pseudomonadati</taxon>
        <taxon>Pseudomonadota</taxon>
        <taxon>Betaproteobacteria</taxon>
        <taxon>Burkholderiales</taxon>
        <taxon>Oxalobacteraceae</taxon>
        <taxon>Undibacterium</taxon>
    </lineage>
</organism>
<dbReference type="Pfam" id="PF18113">
    <property type="entry name" value="Rbx_binding"/>
    <property type="match status" value="1"/>
</dbReference>
<keyword evidence="5" id="KW-0285">Flavoprotein</keyword>
<dbReference type="InterPro" id="IPR036188">
    <property type="entry name" value="FAD/NAD-bd_sf"/>
</dbReference>
<evidence type="ECO:0000313" key="12">
    <source>
        <dbReference type="Proteomes" id="UP000637632"/>
    </source>
</evidence>
<dbReference type="RefSeq" id="WP_190481180.1">
    <property type="nucleotide sequence ID" value="NZ_JACOFT010000007.1"/>
</dbReference>
<keyword evidence="7" id="KW-0560">Oxidoreductase</keyword>
<dbReference type="Proteomes" id="UP000637632">
    <property type="component" value="Unassembled WGS sequence"/>
</dbReference>
<feature type="domain" description="Rubredoxin binding" evidence="10">
    <location>
        <begin position="314"/>
        <end position="391"/>
    </location>
</feature>
<comment type="similarity">
    <text evidence="3">Belongs to the FAD-dependent oxidoreductase family.</text>
</comment>
<dbReference type="Pfam" id="PF07992">
    <property type="entry name" value="Pyr_redox_2"/>
    <property type="match status" value="1"/>
</dbReference>
<dbReference type="PRINTS" id="PR00411">
    <property type="entry name" value="PNDRDTASEI"/>
</dbReference>